<dbReference type="Pfam" id="PF14111">
    <property type="entry name" value="DUF4283"/>
    <property type="match status" value="1"/>
</dbReference>
<name>A0A0B2SFM8_GLYSO</name>
<dbReference type="InterPro" id="IPR025558">
    <property type="entry name" value="DUF4283"/>
</dbReference>
<evidence type="ECO:0000259" key="1">
    <source>
        <dbReference type="Pfam" id="PF14111"/>
    </source>
</evidence>
<organism evidence="2">
    <name type="scientific">Glycine soja</name>
    <name type="common">Wild soybean</name>
    <dbReference type="NCBI Taxonomy" id="3848"/>
    <lineage>
        <taxon>Eukaryota</taxon>
        <taxon>Viridiplantae</taxon>
        <taxon>Streptophyta</taxon>
        <taxon>Embryophyta</taxon>
        <taxon>Tracheophyta</taxon>
        <taxon>Spermatophyta</taxon>
        <taxon>Magnoliopsida</taxon>
        <taxon>eudicotyledons</taxon>
        <taxon>Gunneridae</taxon>
        <taxon>Pentapetalae</taxon>
        <taxon>rosids</taxon>
        <taxon>fabids</taxon>
        <taxon>Fabales</taxon>
        <taxon>Fabaceae</taxon>
        <taxon>Papilionoideae</taxon>
        <taxon>50 kb inversion clade</taxon>
        <taxon>NPAAA clade</taxon>
        <taxon>indigoferoid/millettioid clade</taxon>
        <taxon>Phaseoleae</taxon>
        <taxon>Glycine</taxon>
        <taxon>Glycine subgen. Soja</taxon>
    </lineage>
</organism>
<reference evidence="2" key="1">
    <citation type="submission" date="2014-07" db="EMBL/GenBank/DDBJ databases">
        <title>Identification of a novel salt tolerance gene in wild soybean by whole-genome sequencing.</title>
        <authorList>
            <person name="Lam H.-M."/>
            <person name="Qi X."/>
            <person name="Li M.-W."/>
            <person name="Liu X."/>
            <person name="Xie M."/>
            <person name="Ni M."/>
            <person name="Xu X."/>
        </authorList>
    </citation>
    <scope>NUCLEOTIDE SEQUENCE [LARGE SCALE GENOMIC DNA]</scope>
    <source>
        <tissue evidence="2">Root</tissue>
    </source>
</reference>
<dbReference type="Proteomes" id="UP000053555">
    <property type="component" value="Unassembled WGS sequence"/>
</dbReference>
<protein>
    <recommendedName>
        <fullName evidence="1">DUF4283 domain-containing protein</fullName>
    </recommendedName>
</protein>
<gene>
    <name evidence="2" type="ORF">glysoja_033540</name>
</gene>
<proteinExistence type="predicted"/>
<feature type="domain" description="DUF4283" evidence="1">
    <location>
        <begin position="38"/>
        <end position="100"/>
    </location>
</feature>
<evidence type="ECO:0000313" key="2">
    <source>
        <dbReference type="EMBL" id="KHN45561.1"/>
    </source>
</evidence>
<dbReference type="EMBL" id="KN642086">
    <property type="protein sequence ID" value="KHN45561.1"/>
    <property type="molecule type" value="Genomic_DNA"/>
</dbReference>
<accession>A0A0B2SFM8</accession>
<dbReference type="AlphaFoldDB" id="A0A0B2SFM8"/>
<sequence>MVDLFKQNLAKIEYKDGNPHTPKVHIHDSVFEGLHAPWQDALVIKLLGKSIAYPILRDKLDRTRKLKVGFDMFDIHNGYFMLNFDHEEDRKKVIDEGLWNERII</sequence>